<dbReference type="Proteomes" id="UP000557307">
    <property type="component" value="Unassembled WGS sequence"/>
</dbReference>
<dbReference type="RefSeq" id="WP_184172074.1">
    <property type="nucleotide sequence ID" value="NZ_JACHGF010000002.1"/>
</dbReference>
<dbReference type="InterPro" id="IPR036873">
    <property type="entry name" value="Rhodanese-like_dom_sf"/>
</dbReference>
<dbReference type="PROSITE" id="PS50206">
    <property type="entry name" value="RHODANESE_3"/>
    <property type="match status" value="1"/>
</dbReference>
<dbReference type="PANTHER" id="PTHR43031">
    <property type="entry name" value="FAD-DEPENDENT OXIDOREDUCTASE"/>
    <property type="match status" value="1"/>
</dbReference>
<reference evidence="2 3" key="1">
    <citation type="submission" date="2020-08" db="EMBL/GenBank/DDBJ databases">
        <title>Genomic Encyclopedia of Type Strains, Phase IV (KMG-IV): sequencing the most valuable type-strain genomes for metagenomic binning, comparative biology and taxonomic classification.</title>
        <authorList>
            <person name="Goeker M."/>
        </authorList>
    </citation>
    <scope>NUCLEOTIDE SEQUENCE [LARGE SCALE GENOMIC DNA]</scope>
    <source>
        <strain evidence="2 3">DSM 105074</strain>
    </source>
</reference>
<protein>
    <submittedName>
        <fullName evidence="2">Rhodanese-related sulfurtransferase</fullName>
    </submittedName>
</protein>
<dbReference type="CDD" id="cd00158">
    <property type="entry name" value="RHOD"/>
    <property type="match status" value="1"/>
</dbReference>
<sequence length="101" mass="10594">MGIFSGLFGPKINLKELARQGALLVDVRSPQEFAEGHVAGSINIPLGTLASRVAELKAKGQPVITCCRSGARSGMAKSMLEAAGLEAYNGGPWNTLQAKLR</sequence>
<dbReference type="Gene3D" id="3.40.250.10">
    <property type="entry name" value="Rhodanese-like domain"/>
    <property type="match status" value="1"/>
</dbReference>
<keyword evidence="2" id="KW-0808">Transferase</keyword>
<evidence type="ECO:0000259" key="1">
    <source>
        <dbReference type="PROSITE" id="PS50206"/>
    </source>
</evidence>
<dbReference type="InterPro" id="IPR050229">
    <property type="entry name" value="GlpE_sulfurtransferase"/>
</dbReference>
<dbReference type="GO" id="GO:0016740">
    <property type="term" value="F:transferase activity"/>
    <property type="evidence" value="ECO:0007669"/>
    <property type="project" value="UniProtKB-KW"/>
</dbReference>
<name>A0A840TSR1_9BACT</name>
<accession>A0A840TSR1</accession>
<dbReference type="PANTHER" id="PTHR43031:SF18">
    <property type="entry name" value="RHODANESE-RELATED SULFURTRANSFERASES"/>
    <property type="match status" value="1"/>
</dbReference>
<dbReference type="EMBL" id="JACHGF010000002">
    <property type="protein sequence ID" value="MBB5283028.1"/>
    <property type="molecule type" value="Genomic_DNA"/>
</dbReference>
<dbReference type="InterPro" id="IPR001763">
    <property type="entry name" value="Rhodanese-like_dom"/>
</dbReference>
<evidence type="ECO:0000313" key="3">
    <source>
        <dbReference type="Proteomes" id="UP000557307"/>
    </source>
</evidence>
<dbReference type="AlphaFoldDB" id="A0A840TSR1"/>
<keyword evidence="3" id="KW-1185">Reference proteome</keyword>
<dbReference type="Pfam" id="PF00581">
    <property type="entry name" value="Rhodanese"/>
    <property type="match status" value="1"/>
</dbReference>
<proteinExistence type="predicted"/>
<gene>
    <name evidence="2" type="ORF">HNQ92_001154</name>
</gene>
<feature type="domain" description="Rhodanese" evidence="1">
    <location>
        <begin position="18"/>
        <end position="95"/>
    </location>
</feature>
<dbReference type="SMART" id="SM00450">
    <property type="entry name" value="RHOD"/>
    <property type="match status" value="1"/>
</dbReference>
<dbReference type="SUPFAM" id="SSF52821">
    <property type="entry name" value="Rhodanese/Cell cycle control phosphatase"/>
    <property type="match status" value="1"/>
</dbReference>
<organism evidence="2 3">
    <name type="scientific">Rhabdobacter roseus</name>
    <dbReference type="NCBI Taxonomy" id="1655419"/>
    <lineage>
        <taxon>Bacteria</taxon>
        <taxon>Pseudomonadati</taxon>
        <taxon>Bacteroidota</taxon>
        <taxon>Cytophagia</taxon>
        <taxon>Cytophagales</taxon>
        <taxon>Cytophagaceae</taxon>
        <taxon>Rhabdobacter</taxon>
    </lineage>
</organism>
<evidence type="ECO:0000313" key="2">
    <source>
        <dbReference type="EMBL" id="MBB5283028.1"/>
    </source>
</evidence>
<comment type="caution">
    <text evidence="2">The sequence shown here is derived from an EMBL/GenBank/DDBJ whole genome shotgun (WGS) entry which is preliminary data.</text>
</comment>